<evidence type="ECO:0000259" key="1">
    <source>
        <dbReference type="Pfam" id="PF10263"/>
    </source>
</evidence>
<evidence type="ECO:0000313" key="3">
    <source>
        <dbReference type="Proteomes" id="UP000290545"/>
    </source>
</evidence>
<dbReference type="AlphaFoldDB" id="A0A4Q1D0N5"/>
<comment type="caution">
    <text evidence="2">The sequence shown here is derived from an EMBL/GenBank/DDBJ whole genome shotgun (WGS) entry which is preliminary data.</text>
</comment>
<name>A0A4Q1D0N5_9BACT</name>
<dbReference type="InterPro" id="IPR006640">
    <property type="entry name" value="SprT-like_domain"/>
</dbReference>
<dbReference type="Pfam" id="PF10263">
    <property type="entry name" value="SprT-like"/>
    <property type="match status" value="1"/>
</dbReference>
<feature type="domain" description="SprT-like" evidence="1">
    <location>
        <begin position="30"/>
        <end position="100"/>
    </location>
</feature>
<proteinExistence type="predicted"/>
<reference evidence="2 3" key="1">
    <citation type="submission" date="2019-01" db="EMBL/GenBank/DDBJ databases">
        <title>Filimonas sp. strain TTM-71.</title>
        <authorList>
            <person name="Chen W.-M."/>
        </authorList>
    </citation>
    <scope>NUCLEOTIDE SEQUENCE [LARGE SCALE GENOMIC DNA]</scope>
    <source>
        <strain evidence="2 3">TTM-71</strain>
    </source>
</reference>
<keyword evidence="3" id="KW-1185">Reference proteome</keyword>
<dbReference type="EMBL" id="SDHZ01000006">
    <property type="protein sequence ID" value="RXK80578.1"/>
    <property type="molecule type" value="Genomic_DNA"/>
</dbReference>
<evidence type="ECO:0000313" key="2">
    <source>
        <dbReference type="EMBL" id="RXK80578.1"/>
    </source>
</evidence>
<dbReference type="OrthoDB" id="267364at2"/>
<gene>
    <name evidence="2" type="ORF">ESB13_23375</name>
</gene>
<accession>A0A4Q1D0N5</accession>
<dbReference type="RefSeq" id="WP_129006477.1">
    <property type="nucleotide sequence ID" value="NZ_SDHZ01000006.1"/>
</dbReference>
<protein>
    <recommendedName>
        <fullName evidence="1">SprT-like domain-containing protein</fullName>
    </recommendedName>
</protein>
<organism evidence="2 3">
    <name type="scientific">Filimonas effusa</name>
    <dbReference type="NCBI Taxonomy" id="2508721"/>
    <lineage>
        <taxon>Bacteria</taxon>
        <taxon>Pseudomonadati</taxon>
        <taxon>Bacteroidota</taxon>
        <taxon>Chitinophagia</taxon>
        <taxon>Chitinophagales</taxon>
        <taxon>Chitinophagaceae</taxon>
        <taxon>Filimonas</taxon>
    </lineage>
</organism>
<dbReference type="Proteomes" id="UP000290545">
    <property type="component" value="Unassembled WGS sequence"/>
</dbReference>
<dbReference type="GO" id="GO:0006950">
    <property type="term" value="P:response to stress"/>
    <property type="evidence" value="ECO:0007669"/>
    <property type="project" value="UniProtKB-ARBA"/>
</dbReference>
<sequence>MAATEHPMHALADFLPEGSFDQVLHYIHRYKVHLTVTRARKTVLGDYRHATHGKNHRISINGNLNKYEFLITLLHELAHLLTFEQFSNRVDPHGKEWKHIYGTLLADFVRLKLFPPDIEAALRTSIMNPAATANGEIDLLLVLRRYNPNQKNGFQPLESLPTGTIFQTENGRIFQKGEKRRKRYMCLEIKTGHLYTFSPISEVKALESGK</sequence>